<sequence length="42" mass="4882">MWLINSHLVKKVVLKAEILQKGHRIWLCIAIISGYVNQPDRP</sequence>
<proteinExistence type="predicted"/>
<accession>A0AB36FWK2</accession>
<name>A0AB36FWK2_ALTMA</name>
<evidence type="ECO:0000313" key="2">
    <source>
        <dbReference type="Proteomes" id="UP000095392"/>
    </source>
</evidence>
<dbReference type="EMBL" id="MIPY01000014">
    <property type="protein sequence ID" value="OES31149.1"/>
    <property type="molecule type" value="Genomic_DNA"/>
</dbReference>
<keyword evidence="2" id="KW-1185">Reference proteome</keyword>
<evidence type="ECO:0000313" key="1">
    <source>
        <dbReference type="EMBL" id="OES31149.1"/>
    </source>
</evidence>
<organism evidence="1 2">
    <name type="scientific">Alteromonas macleodii</name>
    <name type="common">Pseudoalteromonas macleodii</name>
    <dbReference type="NCBI Taxonomy" id="28108"/>
    <lineage>
        <taxon>Bacteria</taxon>
        <taxon>Pseudomonadati</taxon>
        <taxon>Pseudomonadota</taxon>
        <taxon>Gammaproteobacteria</taxon>
        <taxon>Alteromonadales</taxon>
        <taxon>Alteromonadaceae</taxon>
        <taxon>Alteromonas/Salinimonas group</taxon>
        <taxon>Alteromonas</taxon>
    </lineage>
</organism>
<comment type="caution">
    <text evidence="1">The sequence shown here is derived from an EMBL/GenBank/DDBJ whole genome shotgun (WGS) entry which is preliminary data.</text>
</comment>
<dbReference type="Proteomes" id="UP000095392">
    <property type="component" value="Unassembled WGS sequence"/>
</dbReference>
<evidence type="ECO:0008006" key="3">
    <source>
        <dbReference type="Google" id="ProtNLM"/>
    </source>
</evidence>
<gene>
    <name evidence="1" type="ORF">BFV95_2340</name>
</gene>
<reference evidence="1 2" key="1">
    <citation type="submission" date="2016-09" db="EMBL/GenBank/DDBJ databases">
        <title>Draft Genome Sequence of four Alteromonas macleodii strains isolated from copper coupons and grown long-term at elevated copper levels.</title>
        <authorList>
            <person name="Cusick K."/>
            <person name="Dale J."/>
            <person name="Little B."/>
            <person name="Biffinger J."/>
        </authorList>
    </citation>
    <scope>NUCLEOTIDE SEQUENCE [LARGE SCALE GENOMIC DNA]</scope>
    <source>
        <strain evidence="1 2">KCP01</strain>
    </source>
</reference>
<dbReference type="AlphaFoldDB" id="A0AB36FWK2"/>
<protein>
    <recommendedName>
        <fullName evidence="3">Transposase</fullName>
    </recommendedName>
</protein>